<dbReference type="Pfam" id="PF14713">
    <property type="entry name" value="DUF4464"/>
    <property type="match status" value="1"/>
</dbReference>
<dbReference type="GO" id="GO:0005737">
    <property type="term" value="C:cytoplasm"/>
    <property type="evidence" value="ECO:0007669"/>
    <property type="project" value="UniProtKB-SubCell"/>
</dbReference>
<dbReference type="OrthoDB" id="2136125at2759"/>
<sequence length="237" mass="27657">MAYPRPKAATPSIKADFKLINYQDYDDFLLSSGTTQDRCYLDSEEVTRQFAELGYRSTGEAITREEFKKRVAAVNRYLNPRYEPFVMASERLESHSEPVLVELALRERANRVGIISTIIFLRCIEKGVEISGYIDYAHRLGSEDWKPIFTGRKRLKPTVTDLGFYNWQTGRVISNDSFFYRVKCTKRHGLMYQHVYDRLMIMVDPKSPPGENTTKKNIKSDTYEQAYLLDHVVRQRI</sequence>
<evidence type="ECO:0000256" key="4">
    <source>
        <dbReference type="ARBA" id="ARBA00021436"/>
    </source>
</evidence>
<protein>
    <recommendedName>
        <fullName evidence="4">Cilia- and flagella-associated protein 299</fullName>
    </recommendedName>
</protein>
<evidence type="ECO:0000313" key="7">
    <source>
        <dbReference type="EMBL" id="CAH1170576.1"/>
    </source>
</evidence>
<name>A0A9P0DQW5_PHACE</name>
<proteinExistence type="predicted"/>
<organism evidence="7 8">
    <name type="scientific">Phaedon cochleariae</name>
    <name type="common">Mustard beetle</name>
    <dbReference type="NCBI Taxonomy" id="80249"/>
    <lineage>
        <taxon>Eukaryota</taxon>
        <taxon>Metazoa</taxon>
        <taxon>Ecdysozoa</taxon>
        <taxon>Arthropoda</taxon>
        <taxon>Hexapoda</taxon>
        <taxon>Insecta</taxon>
        <taxon>Pterygota</taxon>
        <taxon>Neoptera</taxon>
        <taxon>Endopterygota</taxon>
        <taxon>Coleoptera</taxon>
        <taxon>Polyphaga</taxon>
        <taxon>Cucujiformia</taxon>
        <taxon>Chrysomeloidea</taxon>
        <taxon>Chrysomelidae</taxon>
        <taxon>Chrysomelinae</taxon>
        <taxon>Chrysomelini</taxon>
        <taxon>Phaedon</taxon>
    </lineage>
</organism>
<evidence type="ECO:0000313" key="8">
    <source>
        <dbReference type="Proteomes" id="UP001153737"/>
    </source>
</evidence>
<comment type="subcellular location">
    <subcellularLocation>
        <location evidence="3">Cytoplasm</location>
    </subcellularLocation>
    <subcellularLocation>
        <location evidence="2">Nucleus</location>
    </subcellularLocation>
</comment>
<comment type="function">
    <text evidence="1">May be involved in spermatogenesis.</text>
</comment>
<reference evidence="7" key="1">
    <citation type="submission" date="2022-01" db="EMBL/GenBank/DDBJ databases">
        <authorList>
            <person name="King R."/>
        </authorList>
    </citation>
    <scope>NUCLEOTIDE SEQUENCE</scope>
</reference>
<keyword evidence="5" id="KW-0963">Cytoplasm</keyword>
<evidence type="ECO:0000256" key="1">
    <source>
        <dbReference type="ARBA" id="ARBA00003056"/>
    </source>
</evidence>
<evidence type="ECO:0000256" key="3">
    <source>
        <dbReference type="ARBA" id="ARBA00004496"/>
    </source>
</evidence>
<dbReference type="PANTHER" id="PTHR33588">
    <property type="entry name" value="CILIA- AND FLAGELLA-ASSOCIATED PROTEIN 299"/>
    <property type="match status" value="1"/>
</dbReference>
<evidence type="ECO:0000256" key="2">
    <source>
        <dbReference type="ARBA" id="ARBA00004123"/>
    </source>
</evidence>
<dbReference type="InterPro" id="IPR027887">
    <property type="entry name" value="DUF4464"/>
</dbReference>
<dbReference type="Proteomes" id="UP001153737">
    <property type="component" value="Chromosome 5"/>
</dbReference>
<dbReference type="PANTHER" id="PTHR33588:SF1">
    <property type="entry name" value="CILIA- AND FLAGELLA-ASSOCIATED PROTEIN 299"/>
    <property type="match status" value="1"/>
</dbReference>
<keyword evidence="6" id="KW-0539">Nucleus</keyword>
<dbReference type="GO" id="GO:0005634">
    <property type="term" value="C:nucleus"/>
    <property type="evidence" value="ECO:0007669"/>
    <property type="project" value="UniProtKB-SubCell"/>
</dbReference>
<dbReference type="EMBL" id="OU896711">
    <property type="protein sequence ID" value="CAH1170576.1"/>
    <property type="molecule type" value="Genomic_DNA"/>
</dbReference>
<evidence type="ECO:0000256" key="5">
    <source>
        <dbReference type="ARBA" id="ARBA00022490"/>
    </source>
</evidence>
<gene>
    <name evidence="7" type="ORF">PHAECO_LOCUS8994</name>
</gene>
<keyword evidence="8" id="KW-1185">Reference proteome</keyword>
<reference evidence="7" key="2">
    <citation type="submission" date="2022-10" db="EMBL/GenBank/DDBJ databases">
        <authorList>
            <consortium name="ENA_rothamsted_submissions"/>
            <consortium name="culmorum"/>
            <person name="King R."/>
        </authorList>
    </citation>
    <scope>NUCLEOTIDE SEQUENCE</scope>
</reference>
<accession>A0A9P0DQW5</accession>
<dbReference type="AlphaFoldDB" id="A0A9P0DQW5"/>
<evidence type="ECO:0000256" key="6">
    <source>
        <dbReference type="ARBA" id="ARBA00023242"/>
    </source>
</evidence>